<dbReference type="InterPro" id="IPR001810">
    <property type="entry name" value="F-box_dom"/>
</dbReference>
<accession>A0A165FYZ1</accession>
<dbReference type="SUPFAM" id="SSF52047">
    <property type="entry name" value="RNI-like"/>
    <property type="match status" value="1"/>
</dbReference>
<dbReference type="SUPFAM" id="SSF81383">
    <property type="entry name" value="F-box domain"/>
    <property type="match status" value="1"/>
</dbReference>
<proteinExistence type="predicted"/>
<dbReference type="EMBL" id="KV426065">
    <property type="protein sequence ID" value="KZV89736.1"/>
    <property type="molecule type" value="Genomic_DNA"/>
</dbReference>
<sequence length="478" mass="53237">MSLDPHFDSLMGSAYSTTCDGMADALKLVRELPVEILGEIFLLSHGEALAAGDTVQPVRLAHVCRFFRQVAFGTPCLWRFLFIDDERVRDPDHQTHLVELWARNSAACPLDLHLTLHDPASFVQPGAALRLLALELPRVRHMALSLTDSEASVAIWRSLASTPALASLQFTIDPLPSGSLKYLNECSTVAGIVTSPGQRFAALPMAIIPKASVFPHQLAGLVHLKLDDSQWDSPCSATRILDFLELCPALEVFEWHGVPVDIGRSGRSIVSLPSLRRLDLKETCAARDLLSHIHVPALEELRMFQLNVSFIGFDDAYHEMGDSDDEAGDYSRSPYSDRLTGMGMRSLLRRCSPPLRFLDFDFVDMRTKDFLWCFHNLPYLEVFRVVASDMSDTVIRALSKPDARGVWPLPRLRHLTLAECNQITQKAVLSVIRARCAAGFLPATYDIQRCQRIQATVLSRFVRPPGLTVEIQDAPKDG</sequence>
<organism evidence="2 3">
    <name type="scientific">Exidia glandulosa HHB12029</name>
    <dbReference type="NCBI Taxonomy" id="1314781"/>
    <lineage>
        <taxon>Eukaryota</taxon>
        <taxon>Fungi</taxon>
        <taxon>Dikarya</taxon>
        <taxon>Basidiomycota</taxon>
        <taxon>Agaricomycotina</taxon>
        <taxon>Agaricomycetes</taxon>
        <taxon>Auriculariales</taxon>
        <taxon>Exidiaceae</taxon>
        <taxon>Exidia</taxon>
    </lineage>
</organism>
<evidence type="ECO:0000313" key="3">
    <source>
        <dbReference type="Proteomes" id="UP000077266"/>
    </source>
</evidence>
<dbReference type="STRING" id="1314781.A0A165FYZ1"/>
<keyword evidence="3" id="KW-1185">Reference proteome</keyword>
<gene>
    <name evidence="2" type="ORF">EXIGLDRAFT_695348</name>
</gene>
<dbReference type="InParanoid" id="A0A165FYZ1"/>
<dbReference type="AlphaFoldDB" id="A0A165FYZ1"/>
<dbReference type="Gene3D" id="3.80.10.10">
    <property type="entry name" value="Ribonuclease Inhibitor"/>
    <property type="match status" value="1"/>
</dbReference>
<dbReference type="InterPro" id="IPR036047">
    <property type="entry name" value="F-box-like_dom_sf"/>
</dbReference>
<dbReference type="Proteomes" id="UP000077266">
    <property type="component" value="Unassembled WGS sequence"/>
</dbReference>
<reference evidence="2 3" key="1">
    <citation type="journal article" date="2016" name="Mol. Biol. Evol.">
        <title>Comparative Genomics of Early-Diverging Mushroom-Forming Fungi Provides Insights into the Origins of Lignocellulose Decay Capabilities.</title>
        <authorList>
            <person name="Nagy L.G."/>
            <person name="Riley R."/>
            <person name="Tritt A."/>
            <person name="Adam C."/>
            <person name="Daum C."/>
            <person name="Floudas D."/>
            <person name="Sun H."/>
            <person name="Yadav J.S."/>
            <person name="Pangilinan J."/>
            <person name="Larsson K.H."/>
            <person name="Matsuura K."/>
            <person name="Barry K."/>
            <person name="Labutti K."/>
            <person name="Kuo R."/>
            <person name="Ohm R.A."/>
            <person name="Bhattacharya S.S."/>
            <person name="Shirouzu T."/>
            <person name="Yoshinaga Y."/>
            <person name="Martin F.M."/>
            <person name="Grigoriev I.V."/>
            <person name="Hibbett D.S."/>
        </authorList>
    </citation>
    <scope>NUCLEOTIDE SEQUENCE [LARGE SCALE GENOMIC DNA]</scope>
    <source>
        <strain evidence="2 3">HHB12029</strain>
    </source>
</reference>
<name>A0A165FYZ1_EXIGL</name>
<dbReference type="Pfam" id="PF12937">
    <property type="entry name" value="F-box-like"/>
    <property type="match status" value="1"/>
</dbReference>
<dbReference type="OrthoDB" id="3359674at2759"/>
<feature type="domain" description="F-box" evidence="1">
    <location>
        <begin position="31"/>
        <end position="83"/>
    </location>
</feature>
<dbReference type="InterPro" id="IPR032675">
    <property type="entry name" value="LRR_dom_sf"/>
</dbReference>
<evidence type="ECO:0000259" key="1">
    <source>
        <dbReference type="Pfam" id="PF12937"/>
    </source>
</evidence>
<evidence type="ECO:0000313" key="2">
    <source>
        <dbReference type="EMBL" id="KZV89736.1"/>
    </source>
</evidence>
<protein>
    <recommendedName>
        <fullName evidence="1">F-box domain-containing protein</fullName>
    </recommendedName>
</protein>